<proteinExistence type="predicted"/>
<keyword evidence="2" id="KW-1185">Reference proteome</keyword>
<accession>A0A2S2DTQ2</accession>
<name>A0A2S2DTQ2_9BACT</name>
<organism evidence="1 2">
    <name type="scientific">Aquirufa nivalisilvae</name>
    <dbReference type="NCBI Taxonomy" id="2516557"/>
    <lineage>
        <taxon>Bacteria</taxon>
        <taxon>Pseudomonadati</taxon>
        <taxon>Bacteroidota</taxon>
        <taxon>Cytophagia</taxon>
        <taxon>Cytophagales</taxon>
        <taxon>Flectobacillaceae</taxon>
        <taxon>Aquirufa</taxon>
    </lineage>
</organism>
<dbReference type="Pfam" id="PF09655">
    <property type="entry name" value="Nitr_red_assoc"/>
    <property type="match status" value="1"/>
</dbReference>
<evidence type="ECO:0000313" key="2">
    <source>
        <dbReference type="Proteomes" id="UP000245468"/>
    </source>
</evidence>
<reference evidence="2" key="1">
    <citation type="submission" date="2018-05" db="EMBL/GenBank/DDBJ databases">
        <title>Pseudarcicella sp. HME7025 Genome sequencing and assembly.</title>
        <authorList>
            <person name="Kim H."/>
            <person name="Kang H."/>
            <person name="Joh K."/>
        </authorList>
    </citation>
    <scope>NUCLEOTIDE SEQUENCE [LARGE SCALE GENOMIC DNA]</scope>
    <source>
        <strain evidence="2">HME7025</strain>
    </source>
</reference>
<dbReference type="EMBL" id="CP029346">
    <property type="protein sequence ID" value="AWL08679.1"/>
    <property type="molecule type" value="Genomic_DNA"/>
</dbReference>
<sequence>MKQLLDKPSIFKGQKGLEYFEFEEDFVEANMRCIPMVVRFKLDQVKIKLKLHEWAKFSAAEKLALALAPTESLADKMNYKDKLRSLVFQYTKEDMSELDPSRLIFDWMDGLVVPARLQEKAKEFGWKVSVQQWGQLSHLQRYALLKLTNPGHENKNFPIAMREFNIV</sequence>
<gene>
    <name evidence="1" type="ORF">HME7025_00808</name>
</gene>
<dbReference type="NCBIfam" id="TIGR02664">
    <property type="entry name" value="nitr_red_assoc"/>
    <property type="match status" value="1"/>
</dbReference>
<dbReference type="KEGG" id="psez:HME7025_00808"/>
<dbReference type="RefSeq" id="WP_109322415.1">
    <property type="nucleotide sequence ID" value="NZ_CP029346.1"/>
</dbReference>
<dbReference type="Proteomes" id="UP000245468">
    <property type="component" value="Chromosome"/>
</dbReference>
<dbReference type="InterPro" id="IPR013481">
    <property type="entry name" value="NarM"/>
</dbReference>
<evidence type="ECO:0000313" key="1">
    <source>
        <dbReference type="EMBL" id="AWL08679.1"/>
    </source>
</evidence>
<protein>
    <submittedName>
        <fullName evidence="1">Uncharacterized protein</fullName>
    </submittedName>
</protein>
<dbReference type="OrthoDB" id="7263223at2"/>
<dbReference type="AlphaFoldDB" id="A0A2S2DTQ2"/>